<feature type="domain" description="Putative restriction endonuclease" evidence="1">
    <location>
        <begin position="10"/>
        <end position="173"/>
    </location>
</feature>
<keyword evidence="2" id="KW-0255">Endonuclease</keyword>
<dbReference type="Proteomes" id="UP000226442">
    <property type="component" value="Unassembled WGS sequence"/>
</dbReference>
<protein>
    <submittedName>
        <fullName evidence="2">Uma2 family endonuclease</fullName>
    </submittedName>
</protein>
<dbReference type="InterPro" id="IPR008538">
    <property type="entry name" value="Uma2"/>
</dbReference>
<organism evidence="2 3">
    <name type="scientific">Tychonema bourrellyi FEM_GT703</name>
    <dbReference type="NCBI Taxonomy" id="2040638"/>
    <lineage>
        <taxon>Bacteria</taxon>
        <taxon>Bacillati</taxon>
        <taxon>Cyanobacteriota</taxon>
        <taxon>Cyanophyceae</taxon>
        <taxon>Oscillatoriophycideae</taxon>
        <taxon>Oscillatoriales</taxon>
        <taxon>Microcoleaceae</taxon>
        <taxon>Tychonema</taxon>
    </lineage>
</organism>
<name>A0A2G4EV53_9CYAN</name>
<proteinExistence type="predicted"/>
<dbReference type="InterPro" id="IPR011335">
    <property type="entry name" value="Restrct_endonuc-II-like"/>
</dbReference>
<dbReference type="PANTHER" id="PTHR36558:SF1">
    <property type="entry name" value="RESTRICTION ENDONUCLEASE DOMAIN-CONTAINING PROTEIN-RELATED"/>
    <property type="match status" value="1"/>
</dbReference>
<dbReference type="OrthoDB" id="422510at2"/>
<comment type="caution">
    <text evidence="2">The sequence shown here is derived from an EMBL/GenBank/DDBJ whole genome shotgun (WGS) entry which is preliminary data.</text>
</comment>
<gene>
    <name evidence="2" type="ORF">CP500_021630</name>
</gene>
<dbReference type="PANTHER" id="PTHR36558">
    <property type="entry name" value="GLR1098 PROTEIN"/>
    <property type="match status" value="1"/>
</dbReference>
<reference evidence="2" key="1">
    <citation type="submission" date="2017-10" db="EMBL/GenBank/DDBJ databases">
        <title>Draft genome sequence of the planktic cyanobacteria Tychonema bourrellyi isolated from alpine lentic freshwater.</title>
        <authorList>
            <person name="Tett A."/>
            <person name="Armanini F."/>
            <person name="Asnicar F."/>
            <person name="Boscaini A."/>
            <person name="Pasolli E."/>
            <person name="Zolfo M."/>
            <person name="Donati C."/>
            <person name="Salmaso N."/>
            <person name="Segata N."/>
        </authorList>
    </citation>
    <scope>NUCLEOTIDE SEQUENCE</scope>
    <source>
        <strain evidence="2">FEM_GT703</strain>
    </source>
</reference>
<sequence length="189" mass="21810">MIAIPSGFSPEEYLSLEHENTIRHEYQRGLVYAMAGGSDDNDELSLNLIELLRQKLRDGGCSVRSGNVKVNYAGEFFYYPDAFVTCDPRDRSDRYVKRYPKFIAEVLSPSTKKFDRTDKFEDYQQLESLEEYVLISQDEMRVECRRRVKDGSGERWETVVYGAGDLVMLQSIELEVAIAELYRGVSFGR</sequence>
<keyword evidence="2" id="KW-0378">Hydrolase</keyword>
<evidence type="ECO:0000259" key="1">
    <source>
        <dbReference type="Pfam" id="PF05685"/>
    </source>
</evidence>
<dbReference type="Gene3D" id="3.90.1570.10">
    <property type="entry name" value="tt1808, chain A"/>
    <property type="match status" value="1"/>
</dbReference>
<keyword evidence="2" id="KW-0540">Nuclease</keyword>
<keyword evidence="3" id="KW-1185">Reference proteome</keyword>
<dbReference type="SUPFAM" id="SSF52980">
    <property type="entry name" value="Restriction endonuclease-like"/>
    <property type="match status" value="1"/>
</dbReference>
<dbReference type="CDD" id="cd06260">
    <property type="entry name" value="DUF820-like"/>
    <property type="match status" value="1"/>
</dbReference>
<dbReference type="AlphaFoldDB" id="A0A2G4EV53"/>
<evidence type="ECO:0000313" key="3">
    <source>
        <dbReference type="Proteomes" id="UP000226442"/>
    </source>
</evidence>
<evidence type="ECO:0000313" key="2">
    <source>
        <dbReference type="EMBL" id="PHX53411.1"/>
    </source>
</evidence>
<dbReference type="GO" id="GO:0004519">
    <property type="term" value="F:endonuclease activity"/>
    <property type="evidence" value="ECO:0007669"/>
    <property type="project" value="UniProtKB-KW"/>
</dbReference>
<dbReference type="InterPro" id="IPR012296">
    <property type="entry name" value="Nuclease_put_TT1808"/>
</dbReference>
<dbReference type="EMBL" id="NXIB02000202">
    <property type="protein sequence ID" value="PHX53411.1"/>
    <property type="molecule type" value="Genomic_DNA"/>
</dbReference>
<dbReference type="Pfam" id="PF05685">
    <property type="entry name" value="Uma2"/>
    <property type="match status" value="1"/>
</dbReference>
<accession>A0A2G4EV53</accession>